<name>A0AAF5HZ77_STRER</name>
<feature type="transmembrane region" description="Helical" evidence="9">
    <location>
        <begin position="44"/>
        <end position="68"/>
    </location>
</feature>
<organism evidence="11 12">
    <name type="scientific">Strongyloides stercoralis</name>
    <name type="common">Threadworm</name>
    <dbReference type="NCBI Taxonomy" id="6248"/>
    <lineage>
        <taxon>Eukaryota</taxon>
        <taxon>Metazoa</taxon>
        <taxon>Ecdysozoa</taxon>
        <taxon>Nematoda</taxon>
        <taxon>Chromadorea</taxon>
        <taxon>Rhabditida</taxon>
        <taxon>Tylenchina</taxon>
        <taxon>Panagrolaimomorpha</taxon>
        <taxon>Strongyloidoidea</taxon>
        <taxon>Strongyloididae</taxon>
        <taxon>Strongyloides</taxon>
    </lineage>
</organism>
<dbReference type="Pfam" id="PF19055">
    <property type="entry name" value="ABC2_membrane_7"/>
    <property type="match status" value="1"/>
</dbReference>
<keyword evidence="3 9" id="KW-0812">Transmembrane</keyword>
<dbReference type="InterPro" id="IPR013525">
    <property type="entry name" value="ABC2_TM"/>
</dbReference>
<evidence type="ECO:0000256" key="1">
    <source>
        <dbReference type="ARBA" id="ARBA00004141"/>
    </source>
</evidence>
<comment type="subcellular location">
    <subcellularLocation>
        <location evidence="1">Membrane</location>
        <topology evidence="1">Multi-pass membrane protein</topology>
    </subcellularLocation>
</comment>
<dbReference type="InterPro" id="IPR003593">
    <property type="entry name" value="AAA+_ATPase"/>
</dbReference>
<proteinExistence type="predicted"/>
<feature type="transmembrane region" description="Helical" evidence="9">
    <location>
        <begin position="1638"/>
        <end position="1654"/>
    </location>
</feature>
<evidence type="ECO:0000256" key="6">
    <source>
        <dbReference type="ARBA" id="ARBA00022989"/>
    </source>
</evidence>
<feature type="compositionally biased region" description="Basic and acidic residues" evidence="8">
    <location>
        <begin position="285"/>
        <end position="308"/>
    </location>
</feature>
<dbReference type="InterPro" id="IPR052807">
    <property type="entry name" value="Mito_transl_resp_regulator"/>
</dbReference>
<dbReference type="PANTHER" id="PTHR46406">
    <property type="entry name" value="NITRIC OXIDE-ASSOCIATED PROTEIN 1"/>
    <property type="match status" value="1"/>
</dbReference>
<feature type="transmembrane region" description="Helical" evidence="9">
    <location>
        <begin position="149"/>
        <end position="168"/>
    </location>
</feature>
<feature type="region of interest" description="Disordered" evidence="8">
    <location>
        <begin position="258"/>
        <end position="386"/>
    </location>
</feature>
<dbReference type="GO" id="GO:0005524">
    <property type="term" value="F:ATP binding"/>
    <property type="evidence" value="ECO:0007669"/>
    <property type="project" value="UniProtKB-KW"/>
</dbReference>
<evidence type="ECO:0000256" key="4">
    <source>
        <dbReference type="ARBA" id="ARBA00022741"/>
    </source>
</evidence>
<dbReference type="CDD" id="cd01855">
    <property type="entry name" value="YqeH"/>
    <property type="match status" value="1"/>
</dbReference>
<keyword evidence="2" id="KW-0813">Transport</keyword>
<feature type="compositionally biased region" description="Polar residues" evidence="8">
    <location>
        <begin position="453"/>
        <end position="467"/>
    </location>
</feature>
<feature type="domain" description="ABC transporter" evidence="10">
    <location>
        <begin position="1335"/>
        <end position="1576"/>
    </location>
</feature>
<dbReference type="Pfam" id="PF01061">
    <property type="entry name" value="ABC2_membrane"/>
    <property type="match status" value="1"/>
</dbReference>
<dbReference type="Pfam" id="PF08510">
    <property type="entry name" value="PIG-P"/>
    <property type="match status" value="1"/>
</dbReference>
<evidence type="ECO:0000313" key="11">
    <source>
        <dbReference type="Proteomes" id="UP000035681"/>
    </source>
</evidence>
<dbReference type="GO" id="GO:0016887">
    <property type="term" value="F:ATP hydrolysis activity"/>
    <property type="evidence" value="ECO:0007669"/>
    <property type="project" value="InterPro"/>
</dbReference>
<dbReference type="InterPro" id="IPR003439">
    <property type="entry name" value="ABC_transporter-like_ATP-bd"/>
</dbReference>
<dbReference type="SMART" id="SM00382">
    <property type="entry name" value="AAA"/>
    <property type="match status" value="1"/>
</dbReference>
<feature type="transmembrane region" description="Helical" evidence="9">
    <location>
        <begin position="1897"/>
        <end position="1919"/>
    </location>
</feature>
<dbReference type="InterPro" id="IPR043926">
    <property type="entry name" value="ABCG_dom"/>
</dbReference>
<feature type="transmembrane region" description="Helical" evidence="9">
    <location>
        <begin position="1771"/>
        <end position="1792"/>
    </location>
</feature>
<evidence type="ECO:0000256" key="9">
    <source>
        <dbReference type="SAM" id="Phobius"/>
    </source>
</evidence>
<keyword evidence="4" id="KW-0547">Nucleotide-binding</keyword>
<dbReference type="PROSITE" id="PS00211">
    <property type="entry name" value="ABC_TRANSPORTER_1"/>
    <property type="match status" value="1"/>
</dbReference>
<dbReference type="AlphaFoldDB" id="A0AAF5HZ77"/>
<dbReference type="WBParaSite" id="TCONS_00004566.p1">
    <property type="protein sequence ID" value="TCONS_00004566.p1"/>
    <property type="gene ID" value="XLOC_002212"/>
</dbReference>
<dbReference type="GO" id="GO:0016020">
    <property type="term" value="C:membrane"/>
    <property type="evidence" value="ECO:0007669"/>
    <property type="project" value="UniProtKB-SubCell"/>
</dbReference>
<evidence type="ECO:0000256" key="8">
    <source>
        <dbReference type="SAM" id="MobiDB-lite"/>
    </source>
</evidence>
<dbReference type="CDD" id="cd03213">
    <property type="entry name" value="ABCG_EPDR"/>
    <property type="match status" value="1"/>
</dbReference>
<feature type="compositionally biased region" description="Basic and acidic residues" evidence="8">
    <location>
        <begin position="263"/>
        <end position="276"/>
    </location>
</feature>
<feature type="region of interest" description="Disordered" evidence="8">
    <location>
        <begin position="453"/>
        <end position="474"/>
    </location>
</feature>
<dbReference type="Proteomes" id="UP000035681">
    <property type="component" value="Unplaced"/>
</dbReference>
<dbReference type="PROSITE" id="PS50893">
    <property type="entry name" value="ABC_TRANSPORTER_2"/>
    <property type="match status" value="1"/>
</dbReference>
<dbReference type="GO" id="GO:0140359">
    <property type="term" value="F:ABC-type transporter activity"/>
    <property type="evidence" value="ECO:0007669"/>
    <property type="project" value="InterPro"/>
</dbReference>
<keyword evidence="11" id="KW-1185">Reference proteome</keyword>
<evidence type="ECO:0000259" key="10">
    <source>
        <dbReference type="PROSITE" id="PS50893"/>
    </source>
</evidence>
<sequence length="1925" mass="220291">STLILISMDDITLTDLSFKEENSISSQESKETQLPDSDRAIYGFAFYILNWIGFITYLIWVLTPYSYLEYLNLTFFPSKYYGLCLPLLVPFGISIYISGMFIYNFIKFQEIDDKEIYLDDDFSGENWVLPTLREKVSEWTDKPTFKINYILNIALIIITIRLAVDFFIHTKVVKTFLRSKSFKVLFYKLKNWYQGKTSLKLEEFTDIDLKERLEVLLECREQNLTFHYTSKKKSESLRQIVEFIQKFKQKEFERLANKRKNNRKVDDMEKKTEAKLKIKKNKSSKKTENEETEHTSEESVKKEKDTKKKIVKKRNKKSEQEDTDEDKNSKKPENESENKTKQSSIKDKQEDNNKEESANEEDGKKVDSNIEPNDPLEATQENDDDELEKVYSLRDLVSCKTEDDFFDDGNLSTEKSKDLVLELLNRSIKKRQPVIEVKKNKNKEDKKPFLIAESNQPVNKNNSQHPSKTPPKRQSDFWIIQNMDNINDEISNKIRSNFMKTEIINFIIISCILKVVNIVPVRWITIKSQWRNNKKNIKDIIAIRYKEMIEDEKLKEKNINDKNLLSFDSIAVEQFMKNHDKELFEKISKHNEVILSRPEDSDNNNLKDSYFPMSKTVDVNFIKENEDYNNVFFDPKMEKGFHVSSNDLYQDYHEGCVGDLEADELTIPEVTLHGPEDAIERIEFQLPGQAANLVKKKFSSNTLETNEVEALTEEKNIEADIEPSKKTCVGCGANFQCNNTSLPGFVPFNKFQEIEKMSSYKKKIVHDSYSNVLCRRCHLLKEHNFLLNVAVSPLDYKEMMGHLKMKESLILLVIDVTDLPYSIYNKLPDIIGHEKPIFVIGNKVDLLPPDAREGYLKNFRNVIYKTLKDIGFYEKLNIIHIALVSAKTGFGIEDLITQIYLKWTNLEDTIRSDIYLIGNTNAGKSSIFNIFLQSDLCKARAIDLIERACASPWPGTTMSLLKFPVMNLTPHKLEIRRRRLLRDQAWLIKEEKNRKTLLKSSNDNKYATLMGHVENSFKDFSNQLQPKSGDSIAIDFGFADDSSLDDKNEKKKKGFNPNDPAYADGTWCYDTPGVINESQLMNIFTLEELVKIFPRSILTPRTFLLNNEQSLLIGGISEILNKNDPILVTVFCSDKLPINTMNSDEVDEFLNKYLGKPNLVVPCGNEKRMAVYPKLEGRTFETYGKGTGRGTCDITISSVGWVMISSKKEQKIMVTVKTPSGKGIFFRNYPMLPFSVSLRGQLVLKNIKQNNHILLYLKTIMIKKSVKNEMSTNTNNLVLSPMKETSQSLTPKKSLINTEITQSNISITQTSEQDLKSNALTSMTPFFQQEEPVTLTWSDLYVAAGSRQLLKNVKGLALPGETIALMGASGAGKTTLLNTLLGRNLKGLTISGNILVNGNDIGRGITNISSYVQQEDLFMGRLSVYEHLLIQAYIRLPSKLTHSERKECVEHVIKELDLEPCRNSKIGFSGLKKGISGGQAKRLAFATEILTNPSILFCDEPTTGLDSHMASQVVKTLNKLSATTKKTIICTIHQPSSEVFESFDRVIFLALGQVAFQGPPSSAIEFFSYIGFPFPSHCNPADLFIMYLALEPGNEDESMVRVKKICNKYQESQHCKIVNERIEYHTRYPHSTVDMPRPPGLFVIITTMIIRLFLDHLRNPSFIKIKTLQKSCIGVFLAFLYFRTQMNQDGIANFKGLFYFMISETTYSTALTVQTIIPKDFPLVVREHHDGIYPVFAYYIARVLAFLPFASFDSIVMCILAYFIAGLSPTASSFFICLFVIGLTSWCTFAYAIMISSMLINYPLIVSTSAPILAALAISGGLFMNISTFPSYISWLHHFSWFKYSFELLLINEFSDKNDISCGMINNGTYIIKESSCLKTGEDVLKSLSFSLDNYSFNIYVLVIHTLTTLLLGYLFLVYRVLKAR</sequence>
<dbReference type="Gene3D" id="3.40.50.300">
    <property type="entry name" value="P-loop containing nucleotide triphosphate hydrolases"/>
    <property type="match status" value="2"/>
</dbReference>
<dbReference type="SUPFAM" id="SSF52540">
    <property type="entry name" value="P-loop containing nucleoside triphosphate hydrolases"/>
    <property type="match status" value="2"/>
</dbReference>
<accession>A0AAF5HZ77</accession>
<dbReference type="Pfam" id="PF00005">
    <property type="entry name" value="ABC_tran"/>
    <property type="match status" value="1"/>
</dbReference>
<feature type="compositionally biased region" description="Basic and acidic residues" evidence="8">
    <location>
        <begin position="326"/>
        <end position="368"/>
    </location>
</feature>
<dbReference type="InterPro" id="IPR013717">
    <property type="entry name" value="PIG-P"/>
</dbReference>
<protein>
    <submittedName>
        <fullName evidence="12">ABC transporter domain-containing protein</fullName>
    </submittedName>
</protein>
<feature type="transmembrane region" description="Helical" evidence="9">
    <location>
        <begin position="80"/>
        <end position="106"/>
    </location>
</feature>
<evidence type="ECO:0000256" key="3">
    <source>
        <dbReference type="ARBA" id="ARBA00022692"/>
    </source>
</evidence>
<keyword evidence="5" id="KW-0067">ATP-binding</keyword>
<dbReference type="PANTHER" id="PTHR46406:SF1">
    <property type="entry name" value="NITRIC OXIDE-ASSOCIATED PROTEIN 1"/>
    <property type="match status" value="1"/>
</dbReference>
<evidence type="ECO:0000256" key="5">
    <source>
        <dbReference type="ARBA" id="ARBA00022840"/>
    </source>
</evidence>
<dbReference type="InterPro" id="IPR027417">
    <property type="entry name" value="P-loop_NTPase"/>
</dbReference>
<evidence type="ECO:0000256" key="7">
    <source>
        <dbReference type="ARBA" id="ARBA00023136"/>
    </source>
</evidence>
<evidence type="ECO:0000313" key="12">
    <source>
        <dbReference type="WBParaSite" id="TCONS_00004566.p1"/>
    </source>
</evidence>
<keyword evidence="6 9" id="KW-1133">Transmembrane helix</keyword>
<dbReference type="InterPro" id="IPR017871">
    <property type="entry name" value="ABC_transporter-like_CS"/>
</dbReference>
<evidence type="ECO:0000256" key="2">
    <source>
        <dbReference type="ARBA" id="ARBA00022448"/>
    </source>
</evidence>
<feature type="transmembrane region" description="Helical" evidence="9">
    <location>
        <begin position="1804"/>
        <end position="1826"/>
    </location>
</feature>
<reference evidence="12" key="1">
    <citation type="submission" date="2024-02" db="UniProtKB">
        <authorList>
            <consortium name="WormBaseParasite"/>
        </authorList>
    </citation>
    <scope>IDENTIFICATION</scope>
</reference>
<keyword evidence="7 9" id="KW-0472">Membrane</keyword>
<feature type="transmembrane region" description="Helical" evidence="9">
    <location>
        <begin position="1743"/>
        <end position="1765"/>
    </location>
</feature>